<evidence type="ECO:0000313" key="3">
    <source>
        <dbReference type="Proteomes" id="UP000477680"/>
    </source>
</evidence>
<feature type="region of interest" description="Disordered" evidence="1">
    <location>
        <begin position="1"/>
        <end position="57"/>
    </location>
</feature>
<sequence length="158" mass="17356">MAAPNTAAAKASARTSTKRKTAPRKRTAATASRKTGPRKTVAKRGSRRTTPDLSTRAQEVGRNAFLAGLGFYGTALDRAQARLDSLQTRLQAQRKAARKTYTELVKRGTRVEKNALSLIDELELPNFELTDLTDRRKLEARLGKARSRLDGLRSSAGF</sequence>
<evidence type="ECO:0000313" key="2">
    <source>
        <dbReference type="EMBL" id="QIB65229.1"/>
    </source>
</evidence>
<gene>
    <name evidence="2" type="ORF">G3T16_07250</name>
</gene>
<name>A0A6C0U0Z0_9GAMM</name>
<protein>
    <recommendedName>
        <fullName evidence="4">Phasin family protein</fullName>
    </recommendedName>
</protein>
<feature type="compositionally biased region" description="Basic residues" evidence="1">
    <location>
        <begin position="35"/>
        <end position="47"/>
    </location>
</feature>
<keyword evidence="3" id="KW-1185">Reference proteome</keyword>
<dbReference type="EMBL" id="CP048711">
    <property type="protein sequence ID" value="QIB65229.1"/>
    <property type="molecule type" value="Genomic_DNA"/>
</dbReference>
<feature type="compositionally biased region" description="Low complexity" evidence="1">
    <location>
        <begin position="1"/>
        <end position="15"/>
    </location>
</feature>
<evidence type="ECO:0008006" key="4">
    <source>
        <dbReference type="Google" id="ProtNLM"/>
    </source>
</evidence>
<dbReference type="RefSeq" id="WP_163494469.1">
    <property type="nucleotide sequence ID" value="NZ_CP048711.1"/>
</dbReference>
<proteinExistence type="predicted"/>
<evidence type="ECO:0000256" key="1">
    <source>
        <dbReference type="SAM" id="MobiDB-lite"/>
    </source>
</evidence>
<dbReference type="KEGG" id="kim:G3T16_07250"/>
<organism evidence="2 3">
    <name type="scientific">Kineobactrum salinum</name>
    <dbReference type="NCBI Taxonomy" id="2708301"/>
    <lineage>
        <taxon>Bacteria</taxon>
        <taxon>Pseudomonadati</taxon>
        <taxon>Pseudomonadota</taxon>
        <taxon>Gammaproteobacteria</taxon>
        <taxon>Cellvibrionales</taxon>
        <taxon>Halieaceae</taxon>
        <taxon>Kineobactrum</taxon>
    </lineage>
</organism>
<feature type="compositionally biased region" description="Basic residues" evidence="1">
    <location>
        <begin position="16"/>
        <end position="27"/>
    </location>
</feature>
<accession>A0A6C0U0Z0</accession>
<dbReference type="AlphaFoldDB" id="A0A6C0U0Z0"/>
<reference evidence="2 3" key="1">
    <citation type="submission" date="2020-02" db="EMBL/GenBank/DDBJ databases">
        <title>Genome sequencing for Kineobactrum sp. M2.</title>
        <authorList>
            <person name="Park S.-J."/>
        </authorList>
    </citation>
    <scope>NUCLEOTIDE SEQUENCE [LARGE SCALE GENOMIC DNA]</scope>
    <source>
        <strain evidence="2 3">M2</strain>
    </source>
</reference>
<dbReference type="Proteomes" id="UP000477680">
    <property type="component" value="Chromosome"/>
</dbReference>